<accession>A0ABD0YDK1</accession>
<evidence type="ECO:0000256" key="2">
    <source>
        <dbReference type="ARBA" id="ARBA00004922"/>
    </source>
</evidence>
<evidence type="ECO:0000256" key="9">
    <source>
        <dbReference type="ARBA" id="ARBA00031434"/>
    </source>
</evidence>
<dbReference type="GO" id="GO:0005789">
    <property type="term" value="C:endoplasmic reticulum membrane"/>
    <property type="evidence" value="ECO:0007669"/>
    <property type="project" value="UniProtKB-SubCell"/>
</dbReference>
<dbReference type="Proteomes" id="UP001558652">
    <property type="component" value="Unassembled WGS sequence"/>
</dbReference>
<dbReference type="InterPro" id="IPR001296">
    <property type="entry name" value="Glyco_trans_1"/>
</dbReference>
<evidence type="ECO:0000256" key="8">
    <source>
        <dbReference type="ARBA" id="ARBA00023136"/>
    </source>
</evidence>
<evidence type="ECO:0000256" key="4">
    <source>
        <dbReference type="ARBA" id="ARBA00022679"/>
    </source>
</evidence>
<keyword evidence="3" id="KW-0328">Glycosyltransferase</keyword>
<organism evidence="15 16">
    <name type="scientific">Ranatra chinensis</name>
    <dbReference type="NCBI Taxonomy" id="642074"/>
    <lineage>
        <taxon>Eukaryota</taxon>
        <taxon>Metazoa</taxon>
        <taxon>Ecdysozoa</taxon>
        <taxon>Arthropoda</taxon>
        <taxon>Hexapoda</taxon>
        <taxon>Insecta</taxon>
        <taxon>Pterygota</taxon>
        <taxon>Neoptera</taxon>
        <taxon>Paraneoptera</taxon>
        <taxon>Hemiptera</taxon>
        <taxon>Heteroptera</taxon>
        <taxon>Panheteroptera</taxon>
        <taxon>Nepomorpha</taxon>
        <taxon>Nepidae</taxon>
        <taxon>Ranatrinae</taxon>
        <taxon>Ranatra</taxon>
    </lineage>
</organism>
<evidence type="ECO:0000256" key="3">
    <source>
        <dbReference type="ARBA" id="ARBA00022676"/>
    </source>
</evidence>
<evidence type="ECO:0000256" key="7">
    <source>
        <dbReference type="ARBA" id="ARBA00022989"/>
    </source>
</evidence>
<dbReference type="Pfam" id="PF00534">
    <property type="entry name" value="Glycos_transf_1"/>
    <property type="match status" value="1"/>
</dbReference>
<evidence type="ECO:0000259" key="14">
    <source>
        <dbReference type="Pfam" id="PF00534"/>
    </source>
</evidence>
<evidence type="ECO:0000313" key="15">
    <source>
        <dbReference type="EMBL" id="KAL1129386.1"/>
    </source>
</evidence>
<evidence type="ECO:0000256" key="12">
    <source>
        <dbReference type="ARBA" id="ARBA00045071"/>
    </source>
</evidence>
<name>A0ABD0YDK1_9HEMI</name>
<feature type="domain" description="Glycosyl transferase family 1" evidence="14">
    <location>
        <begin position="240"/>
        <end position="385"/>
    </location>
</feature>
<dbReference type="InterPro" id="IPR026051">
    <property type="entry name" value="ALG1-like"/>
</dbReference>
<dbReference type="PANTHER" id="PTHR13036:SF0">
    <property type="entry name" value="CHITOBIOSYLDIPHOSPHODOLICHOL BETA-MANNOSYLTRANSFERASE"/>
    <property type="match status" value="1"/>
</dbReference>
<dbReference type="PANTHER" id="PTHR13036">
    <property type="entry name" value="BETA1,4 MANNOSYLTRANSFERASE"/>
    <property type="match status" value="1"/>
</dbReference>
<protein>
    <recommendedName>
        <fullName evidence="10">Beta-1,4-mannosyltransferase</fullName>
    </recommendedName>
    <alternativeName>
        <fullName evidence="11">GDP-Man:GlcNAc2-PP-dolichol mannosyltransferase</fullName>
    </alternativeName>
    <alternativeName>
        <fullName evidence="9">GDP-mannose-dolichol diphosphochitobiose mannosyltransferase</fullName>
    </alternativeName>
</protein>
<dbReference type="Gene3D" id="3.40.50.2000">
    <property type="entry name" value="Glycogen Phosphorylase B"/>
    <property type="match status" value="1"/>
</dbReference>
<keyword evidence="4" id="KW-0808">Transferase</keyword>
<evidence type="ECO:0000313" key="16">
    <source>
        <dbReference type="Proteomes" id="UP001558652"/>
    </source>
</evidence>
<comment type="catalytic activity">
    <reaction evidence="12">
        <text>an N,N'-diacetylchitobiosyl-diphospho-di-trans,poly-cis-dolichol + GDP-alpha-D-mannose = a beta-D-Man-(1-&gt;4)-beta-D-GlcNAc-(1-&gt;4)-alpha-D-GlcNAc-diphospho-di-trans,poly-cis-dolichol + GDP + H(+)</text>
        <dbReference type="Rhea" id="RHEA:13865"/>
        <dbReference type="Rhea" id="RHEA-COMP:19510"/>
        <dbReference type="Rhea" id="RHEA-COMP:19511"/>
        <dbReference type="ChEBI" id="CHEBI:15378"/>
        <dbReference type="ChEBI" id="CHEBI:57269"/>
        <dbReference type="ChEBI" id="CHEBI:57527"/>
        <dbReference type="ChEBI" id="CHEBI:58189"/>
        <dbReference type="ChEBI" id="CHEBI:58472"/>
        <dbReference type="EC" id="2.4.1.142"/>
    </reaction>
    <physiologicalReaction direction="left-to-right" evidence="12">
        <dbReference type="Rhea" id="RHEA:13866"/>
    </physiologicalReaction>
</comment>
<reference evidence="15 16" key="1">
    <citation type="submission" date="2024-07" db="EMBL/GenBank/DDBJ databases">
        <title>Chromosome-level genome assembly of the water stick insect Ranatra chinensis (Heteroptera: Nepidae).</title>
        <authorList>
            <person name="Liu X."/>
        </authorList>
    </citation>
    <scope>NUCLEOTIDE SEQUENCE [LARGE SCALE GENOMIC DNA]</scope>
    <source>
        <strain evidence="15">Cailab_2021Rc</strain>
        <tissue evidence="15">Muscle</tissue>
    </source>
</reference>
<dbReference type="AlphaFoldDB" id="A0ABD0YDK1"/>
<keyword evidence="8 13" id="KW-0472">Membrane</keyword>
<keyword evidence="7 13" id="KW-1133">Transmembrane helix</keyword>
<comment type="subcellular location">
    <subcellularLocation>
        <location evidence="1">Endoplasmic reticulum membrane</location>
        <topology evidence="1">Single-pass membrane protein</topology>
    </subcellularLocation>
</comment>
<comment type="pathway">
    <text evidence="2">Protein modification; protein glycosylation.</text>
</comment>
<evidence type="ECO:0000256" key="1">
    <source>
        <dbReference type="ARBA" id="ARBA00004389"/>
    </source>
</evidence>
<evidence type="ECO:0000256" key="11">
    <source>
        <dbReference type="ARBA" id="ARBA00033088"/>
    </source>
</evidence>
<proteinExistence type="predicted"/>
<evidence type="ECO:0000256" key="10">
    <source>
        <dbReference type="ARBA" id="ARBA00031566"/>
    </source>
</evidence>
<feature type="transmembrane region" description="Helical" evidence="13">
    <location>
        <begin position="73"/>
        <end position="93"/>
    </location>
</feature>
<gene>
    <name evidence="15" type="ORF">AAG570_013913</name>
</gene>
<comment type="caution">
    <text evidence="15">The sequence shown here is derived from an EMBL/GenBank/DDBJ whole genome shotgun (WGS) entry which is preliminary data.</text>
</comment>
<keyword evidence="16" id="KW-1185">Reference proteome</keyword>
<feature type="transmembrane region" description="Helical" evidence="13">
    <location>
        <begin position="105"/>
        <end position="127"/>
    </location>
</feature>
<sequence length="425" mass="47847">MVNQGSVCVVGLGDVGRSPRLQLHALSLADEGFSVDIIGYSGASPKPRLTKHTNVRLLYLPPVPEFNKYVPQLLVYVLKAVWQSLTLFVWLLFRRRSDHVLIQTPPAVPTLAVCWLYCVLAAAHLVIDWHNYAYSLMALTLGDSSPLVKLSYWFECYFGRKAHANMCVTKAMRLDLLQRWGILAKVVYDRPPEEFQRTSIQDRHQLFTRLSVRYPVLGGAAGSTAFTIAGHPPALRPDRPALLVSSTSWTEDEDFNILLSALIDYDKSPRQDIPNLICAITGKGPLKDHYISIVLATKWNRVSIITPWLEPEDYPLLLGCADLGVSLHTSSSGLDLPMKIVDMFGCGLPVLAHDFRCVGELVQDGENGYVFRDAEELSVRLIDWFKGFPECCSSSKHAHMHRHIEAFQTLRWHQNWALNALPLFK</sequence>
<dbReference type="GO" id="GO:0004578">
    <property type="term" value="F:chitobiosyldiphosphodolichol beta-mannosyltransferase activity"/>
    <property type="evidence" value="ECO:0007669"/>
    <property type="project" value="UniProtKB-EC"/>
</dbReference>
<dbReference type="EMBL" id="JBFDAA010000009">
    <property type="protein sequence ID" value="KAL1129386.1"/>
    <property type="molecule type" value="Genomic_DNA"/>
</dbReference>
<evidence type="ECO:0000256" key="13">
    <source>
        <dbReference type="SAM" id="Phobius"/>
    </source>
</evidence>
<keyword evidence="5 13" id="KW-0812">Transmembrane</keyword>
<evidence type="ECO:0000256" key="6">
    <source>
        <dbReference type="ARBA" id="ARBA00022824"/>
    </source>
</evidence>
<evidence type="ECO:0000256" key="5">
    <source>
        <dbReference type="ARBA" id="ARBA00022692"/>
    </source>
</evidence>
<dbReference type="SUPFAM" id="SSF53756">
    <property type="entry name" value="UDP-Glycosyltransferase/glycogen phosphorylase"/>
    <property type="match status" value="1"/>
</dbReference>
<keyword evidence="6" id="KW-0256">Endoplasmic reticulum</keyword>